<dbReference type="Proteomes" id="UP000675781">
    <property type="component" value="Unassembled WGS sequence"/>
</dbReference>
<dbReference type="AlphaFoldDB" id="A0A941IN15"/>
<dbReference type="PANTHER" id="PTHR23535:SF2">
    <property type="entry name" value="SUGAR EFFLUX TRANSPORTER A-RELATED"/>
    <property type="match status" value="1"/>
</dbReference>
<feature type="compositionally biased region" description="Basic and acidic residues" evidence="9">
    <location>
        <begin position="25"/>
        <end position="35"/>
    </location>
</feature>
<evidence type="ECO:0000313" key="13">
    <source>
        <dbReference type="Proteomes" id="UP000675781"/>
    </source>
</evidence>
<feature type="region of interest" description="Disordered" evidence="9">
    <location>
        <begin position="430"/>
        <end position="456"/>
    </location>
</feature>
<feature type="transmembrane region" description="Helical" evidence="10">
    <location>
        <begin position="319"/>
        <end position="338"/>
    </location>
</feature>
<evidence type="ECO:0000313" key="12">
    <source>
        <dbReference type="EMBL" id="MBR7833474.1"/>
    </source>
</evidence>
<comment type="similarity">
    <text evidence="2">Belongs to the major facilitator superfamily. Set transporter family.</text>
</comment>
<evidence type="ECO:0000256" key="6">
    <source>
        <dbReference type="ARBA" id="ARBA00022692"/>
    </source>
</evidence>
<feature type="region of interest" description="Disordered" evidence="9">
    <location>
        <begin position="1"/>
        <end position="35"/>
    </location>
</feature>
<dbReference type="PANTHER" id="PTHR23535">
    <property type="entry name" value="SUGAR EFFLUX TRANSPORTER A-RELATED"/>
    <property type="match status" value="1"/>
</dbReference>
<feature type="transmembrane region" description="Helical" evidence="10">
    <location>
        <begin position="210"/>
        <end position="232"/>
    </location>
</feature>
<dbReference type="InterPro" id="IPR011701">
    <property type="entry name" value="MFS"/>
</dbReference>
<accession>A0A941IN15</accession>
<dbReference type="PROSITE" id="PS50850">
    <property type="entry name" value="MFS"/>
    <property type="match status" value="1"/>
</dbReference>
<comment type="caution">
    <text evidence="12">The sequence shown here is derived from an EMBL/GenBank/DDBJ whole genome shotgun (WGS) entry which is preliminary data.</text>
</comment>
<keyword evidence="8 10" id="KW-0472">Membrane</keyword>
<keyword evidence="6 10" id="KW-0812">Transmembrane</keyword>
<protein>
    <submittedName>
        <fullName evidence="12">Sugar efflux transporter</fullName>
    </submittedName>
</protein>
<keyword evidence="7 10" id="KW-1133">Transmembrane helix</keyword>
<name>A0A941IN15_9ACTN</name>
<comment type="subcellular location">
    <subcellularLocation>
        <location evidence="1">Cell membrane</location>
        <topology evidence="1">Multi-pass membrane protein</topology>
    </subcellularLocation>
</comment>
<gene>
    <name evidence="12" type="ORF">KDL01_09370</name>
</gene>
<dbReference type="EMBL" id="JAGSOG010000031">
    <property type="protein sequence ID" value="MBR7833474.1"/>
    <property type="molecule type" value="Genomic_DNA"/>
</dbReference>
<organism evidence="12 13">
    <name type="scientific">Actinospica durhamensis</name>
    <dbReference type="NCBI Taxonomy" id="1508375"/>
    <lineage>
        <taxon>Bacteria</taxon>
        <taxon>Bacillati</taxon>
        <taxon>Actinomycetota</taxon>
        <taxon>Actinomycetes</taxon>
        <taxon>Catenulisporales</taxon>
        <taxon>Actinospicaceae</taxon>
        <taxon>Actinospica</taxon>
    </lineage>
</organism>
<sequence length="456" mass="48110">MATDSVGLRSEPVSPATRLAARPAARPETRAERDPAAAGTRFSILDLVRDGSLAALAGASVLISLAAAMISTSASLFLANAVRASPLMIGLFFAGRSVLELFTDLAVGTVSDRLRDRRTLLTACSVLSAVGAFCYLALRDYAALFAVGVVFFGLGGASFAQTLAYTREVAESRDVDAVRLNSTLRSLTSMTWIIGPPLGFWLIAAHGFTGMFLTAGVLYLTCAAIYAFRLPRLRARPAARVRKNPFAALPRRMAFLLIVNVLLLAVNTVFQIDIALYITQRMHDTATFAGWLLAVGAALEVPVLVGVGSLARRFGAERLMLAAACCACGFFALLPFATTRPALIALQVPNAFWTAVAFSLPVTMLQDGIGDNRGAVSALYTSSFKAGIMLGGTTVGVLTGSAGFTGVFRACSAFCAVAAVLLVIGMERGPRSPREKADPPGQATVRPLSPRRGPRR</sequence>
<keyword evidence="4" id="KW-1003">Cell membrane</keyword>
<feature type="transmembrane region" description="Helical" evidence="10">
    <location>
        <begin position="119"/>
        <end position="138"/>
    </location>
</feature>
<dbReference type="RefSeq" id="WP_212527996.1">
    <property type="nucleotide sequence ID" value="NZ_JAGSOG010000031.1"/>
</dbReference>
<feature type="transmembrane region" description="Helical" evidence="10">
    <location>
        <begin position="253"/>
        <end position="276"/>
    </location>
</feature>
<keyword evidence="13" id="KW-1185">Reference proteome</keyword>
<evidence type="ECO:0000256" key="7">
    <source>
        <dbReference type="ARBA" id="ARBA00022989"/>
    </source>
</evidence>
<dbReference type="Gene3D" id="1.20.1250.20">
    <property type="entry name" value="MFS general substrate transporter like domains"/>
    <property type="match status" value="2"/>
</dbReference>
<evidence type="ECO:0000256" key="5">
    <source>
        <dbReference type="ARBA" id="ARBA00022597"/>
    </source>
</evidence>
<dbReference type="GO" id="GO:0005886">
    <property type="term" value="C:plasma membrane"/>
    <property type="evidence" value="ECO:0007669"/>
    <property type="project" value="UniProtKB-SubCell"/>
</dbReference>
<feature type="transmembrane region" description="Helical" evidence="10">
    <location>
        <begin position="406"/>
        <end position="426"/>
    </location>
</feature>
<reference evidence="12" key="1">
    <citation type="submission" date="2021-04" db="EMBL/GenBank/DDBJ databases">
        <title>Genome based classification of Actinospica acidithermotolerans sp. nov., an actinobacterium isolated from an Indonesian hot spring.</title>
        <authorList>
            <person name="Kusuma A.B."/>
            <person name="Putra K.E."/>
            <person name="Nafisah S."/>
            <person name="Loh J."/>
            <person name="Nouioui I."/>
            <person name="Goodfellow M."/>
        </authorList>
    </citation>
    <scope>NUCLEOTIDE SEQUENCE</scope>
    <source>
        <strain evidence="12">CSCA 57</strain>
    </source>
</reference>
<feature type="transmembrane region" description="Helical" evidence="10">
    <location>
        <begin position="186"/>
        <end position="204"/>
    </location>
</feature>
<feature type="transmembrane region" description="Helical" evidence="10">
    <location>
        <begin position="288"/>
        <end position="307"/>
    </location>
</feature>
<evidence type="ECO:0000256" key="9">
    <source>
        <dbReference type="SAM" id="MobiDB-lite"/>
    </source>
</evidence>
<dbReference type="InterPro" id="IPR036259">
    <property type="entry name" value="MFS_trans_sf"/>
</dbReference>
<feature type="transmembrane region" description="Helical" evidence="10">
    <location>
        <begin position="377"/>
        <end position="400"/>
    </location>
</feature>
<evidence type="ECO:0000256" key="10">
    <source>
        <dbReference type="SAM" id="Phobius"/>
    </source>
</evidence>
<feature type="transmembrane region" description="Helical" evidence="10">
    <location>
        <begin position="344"/>
        <end position="365"/>
    </location>
</feature>
<evidence type="ECO:0000256" key="2">
    <source>
        <dbReference type="ARBA" id="ARBA00006523"/>
    </source>
</evidence>
<dbReference type="GO" id="GO:0022857">
    <property type="term" value="F:transmembrane transporter activity"/>
    <property type="evidence" value="ECO:0007669"/>
    <property type="project" value="InterPro"/>
</dbReference>
<evidence type="ECO:0000256" key="3">
    <source>
        <dbReference type="ARBA" id="ARBA00022448"/>
    </source>
</evidence>
<proteinExistence type="inferred from homology"/>
<dbReference type="Pfam" id="PF07690">
    <property type="entry name" value="MFS_1"/>
    <property type="match status" value="1"/>
</dbReference>
<dbReference type="SUPFAM" id="SSF103473">
    <property type="entry name" value="MFS general substrate transporter"/>
    <property type="match status" value="1"/>
</dbReference>
<keyword evidence="5" id="KW-0762">Sugar transport</keyword>
<keyword evidence="3" id="KW-0813">Transport</keyword>
<feature type="transmembrane region" description="Helical" evidence="10">
    <location>
        <begin position="144"/>
        <end position="165"/>
    </location>
</feature>
<dbReference type="InterPro" id="IPR020846">
    <property type="entry name" value="MFS_dom"/>
</dbReference>
<evidence type="ECO:0000256" key="4">
    <source>
        <dbReference type="ARBA" id="ARBA00022475"/>
    </source>
</evidence>
<feature type="domain" description="Major facilitator superfamily (MFS) profile" evidence="11">
    <location>
        <begin position="52"/>
        <end position="430"/>
    </location>
</feature>
<feature type="transmembrane region" description="Helical" evidence="10">
    <location>
        <begin position="53"/>
        <end position="78"/>
    </location>
</feature>
<dbReference type="CDD" id="cd17471">
    <property type="entry name" value="MFS_Set"/>
    <property type="match status" value="1"/>
</dbReference>
<evidence type="ECO:0000256" key="1">
    <source>
        <dbReference type="ARBA" id="ARBA00004651"/>
    </source>
</evidence>
<evidence type="ECO:0000256" key="8">
    <source>
        <dbReference type="ARBA" id="ARBA00023136"/>
    </source>
</evidence>
<feature type="compositionally biased region" description="Low complexity" evidence="9">
    <location>
        <begin position="15"/>
        <end position="24"/>
    </location>
</feature>
<evidence type="ECO:0000259" key="11">
    <source>
        <dbReference type="PROSITE" id="PS50850"/>
    </source>
</evidence>